<dbReference type="RefSeq" id="WP_218291048.1">
    <property type="nucleotide sequence ID" value="NZ_CP099717.1"/>
</dbReference>
<evidence type="ECO:0000313" key="3">
    <source>
        <dbReference type="Proteomes" id="UP001056890"/>
    </source>
</evidence>
<dbReference type="FunFam" id="3.90.190.10:FF:000157">
    <property type="entry name" value="Protein-tyrosine phosphatase"/>
    <property type="match status" value="1"/>
</dbReference>
<dbReference type="InterPro" id="IPR029021">
    <property type="entry name" value="Prot-tyrosine_phosphatase-like"/>
</dbReference>
<sequence length="170" mass="18508">MHPSHPFWSLEVPRLDGQLLLTPCPGTQQVPPEQVLDQLQLAGAHGVISLMTEAELASVGLERLGPQLDARGMSWFHLPIEDDEAPDAAFEQAWQLVLPRLIALLRDGKQLAIHCKGGSGRTGLVAAALLMTLGQSQQEAMAAIRAKRPRAFTLACHRHWLDALAHRLAG</sequence>
<dbReference type="PROSITE" id="PS00383">
    <property type="entry name" value="TYR_PHOSPHATASE_1"/>
    <property type="match status" value="1"/>
</dbReference>
<gene>
    <name evidence="2" type="ORF">NHF51_01890</name>
</gene>
<protein>
    <submittedName>
        <fullName evidence="2">Cyclin-dependent kinase inhibitor 3 family protein</fullName>
    </submittedName>
</protein>
<reference evidence="2" key="1">
    <citation type="submission" date="2022-06" db="EMBL/GenBank/DDBJ databases">
        <title>Complete Genome of Aeromonas sp. Strain SOD01 Isolated from an Urban Freshwater Stream.</title>
        <authorList>
            <person name="Williams L.E."/>
            <person name="Brysgel T."/>
            <person name="Capestro E.M."/>
            <person name="Foltz G.V."/>
            <person name="Gardner A.E."/>
            <person name="Ingrassia J."/>
            <person name="Peterson E."/>
            <person name="Arruda J."/>
            <person name="Flaherty I."/>
            <person name="Hunt M."/>
            <person name="Pappas G."/>
            <person name="Ramsaran S."/>
            <person name="Rocha M."/>
        </authorList>
    </citation>
    <scope>NUCLEOTIDE SEQUENCE</scope>
    <source>
        <strain evidence="2">SOD01</strain>
    </source>
</reference>
<dbReference type="PANTHER" id="PTHR23339">
    <property type="entry name" value="TYROSINE SPECIFIC PROTEIN PHOSPHATASE AND DUAL SPECIFICITY PROTEIN PHOSPHATASE"/>
    <property type="match status" value="1"/>
</dbReference>
<organism evidence="2 3">
    <name type="scientific">Aeromonas encheleia</name>
    <dbReference type="NCBI Taxonomy" id="73010"/>
    <lineage>
        <taxon>Bacteria</taxon>
        <taxon>Pseudomonadati</taxon>
        <taxon>Pseudomonadota</taxon>
        <taxon>Gammaproteobacteria</taxon>
        <taxon>Aeromonadales</taxon>
        <taxon>Aeromonadaceae</taxon>
        <taxon>Aeromonas</taxon>
    </lineage>
</organism>
<feature type="domain" description="Tyrosine specific protein phosphatases" evidence="1">
    <location>
        <begin position="88"/>
        <end position="149"/>
    </location>
</feature>
<accession>A0AAE9MHR3</accession>
<evidence type="ECO:0000259" key="1">
    <source>
        <dbReference type="PROSITE" id="PS50056"/>
    </source>
</evidence>
<keyword evidence="3" id="KW-1185">Reference proteome</keyword>
<dbReference type="GO" id="GO:0004860">
    <property type="term" value="F:protein kinase inhibitor activity"/>
    <property type="evidence" value="ECO:0007669"/>
    <property type="project" value="UniProtKB-KW"/>
</dbReference>
<dbReference type="Gene3D" id="3.90.190.10">
    <property type="entry name" value="Protein tyrosine phosphatase superfamily"/>
    <property type="match status" value="1"/>
</dbReference>
<evidence type="ECO:0000313" key="2">
    <source>
        <dbReference type="EMBL" id="USV57970.1"/>
    </source>
</evidence>
<dbReference type="InterPro" id="IPR050561">
    <property type="entry name" value="PTP"/>
</dbReference>
<dbReference type="EMBL" id="CP099717">
    <property type="protein sequence ID" value="USV57970.1"/>
    <property type="molecule type" value="Genomic_DNA"/>
</dbReference>
<dbReference type="PROSITE" id="PS50056">
    <property type="entry name" value="TYR_PHOSPHATASE_2"/>
    <property type="match status" value="1"/>
</dbReference>
<keyword evidence="2" id="KW-0649">Protein kinase inhibitor</keyword>
<dbReference type="SUPFAM" id="SSF52799">
    <property type="entry name" value="(Phosphotyrosine protein) phosphatases II"/>
    <property type="match status" value="1"/>
</dbReference>
<name>A0AAE9MHR3_9GAMM</name>
<dbReference type="Pfam" id="PF22785">
    <property type="entry name" value="Tc-R-P"/>
    <property type="match status" value="1"/>
</dbReference>
<dbReference type="CDD" id="cd14505">
    <property type="entry name" value="CDKN3-like"/>
    <property type="match status" value="1"/>
</dbReference>
<dbReference type="InterPro" id="IPR000387">
    <property type="entry name" value="Tyr_Pase_dom"/>
</dbReference>
<proteinExistence type="predicted"/>
<dbReference type="AlphaFoldDB" id="A0AAE9MHR3"/>
<dbReference type="Proteomes" id="UP001056890">
    <property type="component" value="Chromosome"/>
</dbReference>
<dbReference type="InterPro" id="IPR016130">
    <property type="entry name" value="Tyr_Pase_AS"/>
</dbReference>